<feature type="domain" description="Mitochondrial transcription rescue factor 1 C-terminal" evidence="3">
    <location>
        <begin position="91"/>
        <end position="185"/>
    </location>
</feature>
<proteinExistence type="predicted"/>
<dbReference type="AlphaFoldDB" id="A0A0L0CL06"/>
<reference evidence="4 5" key="1">
    <citation type="journal article" date="2015" name="Nat. Commun.">
        <title>Lucilia cuprina genome unlocks parasitic fly biology to underpin future interventions.</title>
        <authorList>
            <person name="Anstead C.A."/>
            <person name="Korhonen P.K."/>
            <person name="Young N.D."/>
            <person name="Hall R.S."/>
            <person name="Jex A.R."/>
            <person name="Murali S.C."/>
            <person name="Hughes D.S."/>
            <person name="Lee S.F."/>
            <person name="Perry T."/>
            <person name="Stroehlein A.J."/>
            <person name="Ansell B.R."/>
            <person name="Breugelmans B."/>
            <person name="Hofmann A."/>
            <person name="Qu J."/>
            <person name="Dugan S."/>
            <person name="Lee S.L."/>
            <person name="Chao H."/>
            <person name="Dinh H."/>
            <person name="Han Y."/>
            <person name="Doddapaneni H.V."/>
            <person name="Worley K.C."/>
            <person name="Muzny D.M."/>
            <person name="Ioannidis P."/>
            <person name="Waterhouse R.M."/>
            <person name="Zdobnov E.M."/>
            <person name="James P.J."/>
            <person name="Bagnall N.H."/>
            <person name="Kotze A.C."/>
            <person name="Gibbs R.A."/>
            <person name="Richards S."/>
            <person name="Batterham P."/>
            <person name="Gasser R.B."/>
        </authorList>
    </citation>
    <scope>NUCLEOTIDE SEQUENCE [LARGE SCALE GENOMIC DNA]</scope>
    <source>
        <strain evidence="4 5">LS</strain>
        <tissue evidence="4">Full body</tissue>
    </source>
</reference>
<dbReference type="InterPro" id="IPR057896">
    <property type="entry name" value="MTRES1_C"/>
</dbReference>
<dbReference type="OrthoDB" id="4150at2759"/>
<feature type="compositionally biased region" description="Acidic residues" evidence="2">
    <location>
        <begin position="69"/>
        <end position="78"/>
    </location>
</feature>
<dbReference type="GO" id="GO:0005739">
    <property type="term" value="C:mitochondrion"/>
    <property type="evidence" value="ECO:0007669"/>
    <property type="project" value="TreeGrafter"/>
</dbReference>
<dbReference type="OMA" id="LATHHDR"/>
<dbReference type="PANTHER" id="PTHR13633:SF3">
    <property type="entry name" value="MITOCHONDRIAL TRANSCRIPTION RESCUE FACTOR 1"/>
    <property type="match status" value="1"/>
</dbReference>
<dbReference type="Proteomes" id="UP000037069">
    <property type="component" value="Unassembled WGS sequence"/>
</dbReference>
<keyword evidence="5" id="KW-1185">Reference proteome</keyword>
<dbReference type="PANTHER" id="PTHR13633">
    <property type="entry name" value="MITOCHONDRIAL TRANSCRIPTION RESCUE FACTOR 1"/>
    <property type="match status" value="1"/>
</dbReference>
<dbReference type="STRING" id="7375.A0A0L0CL06"/>
<protein>
    <recommendedName>
        <fullName evidence="3">Mitochondrial transcription rescue factor 1 C-terminal domain-containing protein</fullName>
    </recommendedName>
</protein>
<comment type="caution">
    <text evidence="4">The sequence shown here is derived from an EMBL/GenBank/DDBJ whole genome shotgun (WGS) entry which is preliminary data.</text>
</comment>
<evidence type="ECO:0000313" key="5">
    <source>
        <dbReference type="Proteomes" id="UP000037069"/>
    </source>
</evidence>
<dbReference type="GO" id="GO:1903108">
    <property type="term" value="P:regulation of mitochondrial transcription"/>
    <property type="evidence" value="ECO:0007669"/>
    <property type="project" value="TreeGrafter"/>
</dbReference>
<evidence type="ECO:0000259" key="3">
    <source>
        <dbReference type="Pfam" id="PF25818"/>
    </source>
</evidence>
<name>A0A0L0CL06_LUCCU</name>
<keyword evidence="1" id="KW-0694">RNA-binding</keyword>
<evidence type="ECO:0000256" key="1">
    <source>
        <dbReference type="PROSITE-ProRule" id="PRU00182"/>
    </source>
</evidence>
<accession>A0A0L0CL06</accession>
<dbReference type="EMBL" id="JRES01000338">
    <property type="protein sequence ID" value="KNC32154.1"/>
    <property type="molecule type" value="Genomic_DNA"/>
</dbReference>
<dbReference type="Pfam" id="PF25818">
    <property type="entry name" value="MTRES1_C"/>
    <property type="match status" value="1"/>
</dbReference>
<evidence type="ECO:0000256" key="2">
    <source>
        <dbReference type="SAM" id="MobiDB-lite"/>
    </source>
</evidence>
<dbReference type="PROSITE" id="PS50889">
    <property type="entry name" value="S4"/>
    <property type="match status" value="1"/>
</dbReference>
<organism evidence="4 5">
    <name type="scientific">Lucilia cuprina</name>
    <name type="common">Green bottle fly</name>
    <name type="synonym">Australian sheep blowfly</name>
    <dbReference type="NCBI Taxonomy" id="7375"/>
    <lineage>
        <taxon>Eukaryota</taxon>
        <taxon>Metazoa</taxon>
        <taxon>Ecdysozoa</taxon>
        <taxon>Arthropoda</taxon>
        <taxon>Hexapoda</taxon>
        <taxon>Insecta</taxon>
        <taxon>Pterygota</taxon>
        <taxon>Neoptera</taxon>
        <taxon>Endopterygota</taxon>
        <taxon>Diptera</taxon>
        <taxon>Brachycera</taxon>
        <taxon>Muscomorpha</taxon>
        <taxon>Oestroidea</taxon>
        <taxon>Calliphoridae</taxon>
        <taxon>Luciliinae</taxon>
        <taxon>Lucilia</taxon>
    </lineage>
</organism>
<gene>
    <name evidence="4" type="ORF">FF38_03492</name>
</gene>
<dbReference type="GO" id="GO:0003723">
    <property type="term" value="F:RNA binding"/>
    <property type="evidence" value="ECO:0007669"/>
    <property type="project" value="UniProtKB-KW"/>
</dbReference>
<dbReference type="SUPFAM" id="SSF55174">
    <property type="entry name" value="Alpha-L RNA-binding motif"/>
    <property type="match status" value="1"/>
</dbReference>
<evidence type="ECO:0000313" key="4">
    <source>
        <dbReference type="EMBL" id="KNC32154.1"/>
    </source>
</evidence>
<sequence length="203" mass="23149">MLRHYIFKQLPRITLVSSAKLTTAASMQWRDTNKVTQIPAQLPFKAPTRNIFITSRLEKYNRKSGAKDEETDSEDEADPEFKDERDSKVVKTKVNSLRADLLLKAGLGIARNKIENIFYESRIRVNGKKLAKKSVQLYEGDEIDVIRGFSQQNPSHLVVSRVIILSASEREEGYSVNLRRYKSLLVENYSGVNAFKSSTVVDH</sequence>
<feature type="region of interest" description="Disordered" evidence="2">
    <location>
        <begin position="63"/>
        <end position="84"/>
    </location>
</feature>